<comment type="similarity">
    <text evidence="1">Belongs to the glycosyl hydrolase 16 family.</text>
</comment>
<accession>A0A1G8BN10</accession>
<dbReference type="CDD" id="cd00146">
    <property type="entry name" value="PKD"/>
    <property type="match status" value="1"/>
</dbReference>
<dbReference type="PROSITE" id="PS51762">
    <property type="entry name" value="GH16_2"/>
    <property type="match status" value="1"/>
</dbReference>
<proteinExistence type="inferred from homology"/>
<protein>
    <submittedName>
        <fullName evidence="4">Glycosyl hydrolases family 16</fullName>
    </submittedName>
</protein>
<keyword evidence="4" id="KW-0378">Hydrolase</keyword>
<dbReference type="PANTHER" id="PTHR10963">
    <property type="entry name" value="GLYCOSYL HYDROLASE-RELATED"/>
    <property type="match status" value="1"/>
</dbReference>
<dbReference type="InterPro" id="IPR013783">
    <property type="entry name" value="Ig-like_fold"/>
</dbReference>
<organism evidence="4 5">
    <name type="scientific">Bacteroides ovatus</name>
    <dbReference type="NCBI Taxonomy" id="28116"/>
    <lineage>
        <taxon>Bacteria</taxon>
        <taxon>Pseudomonadati</taxon>
        <taxon>Bacteroidota</taxon>
        <taxon>Bacteroidia</taxon>
        <taxon>Bacteroidales</taxon>
        <taxon>Bacteroidaceae</taxon>
        <taxon>Bacteroides</taxon>
    </lineage>
</organism>
<evidence type="ECO:0000259" key="3">
    <source>
        <dbReference type="PROSITE" id="PS51762"/>
    </source>
</evidence>
<evidence type="ECO:0000256" key="1">
    <source>
        <dbReference type="ARBA" id="ARBA00006865"/>
    </source>
</evidence>
<dbReference type="InterPro" id="IPR050546">
    <property type="entry name" value="Glycosyl_Hydrlase_16"/>
</dbReference>
<sequence>MNKGIIYVCMLFLCFACNDSDAGNTLPLSFQTIQIENNSNFVTLTAITDGDAKDASFEWSIPSKNLRLTGRSVVCYFEQKGTYEVTLTSEWNSQKGSITKTITVDNDSYYHQQGEHLWWNDEFTSYTLDKMAWNYDIGTEGWGNSEKQNYTSSSENSFIRDGKLVIRALKLDGKTGEEKGDFTSARIMTKGKIEINRGRVEVRAKVPGVKGTVPAIWFYGKNAYPYYSELDMMEYVAYEKNKIHGTAHTTATLADPKEETNVSSGTIMVNDVETSFHIYGMNWTDEKVEFYVDDPSNVYLTFTPSQKDNPRFWPFNNELYLIINVSVGGTWGSRYGIDLDKFPLEMEIDYVRIFKKN</sequence>
<evidence type="ECO:0000256" key="2">
    <source>
        <dbReference type="SAM" id="SignalP"/>
    </source>
</evidence>
<dbReference type="Gene3D" id="2.60.120.200">
    <property type="match status" value="1"/>
</dbReference>
<dbReference type="InterPro" id="IPR000757">
    <property type="entry name" value="Beta-glucanase-like"/>
</dbReference>
<dbReference type="SUPFAM" id="SSF49899">
    <property type="entry name" value="Concanavalin A-like lectins/glucanases"/>
    <property type="match status" value="1"/>
</dbReference>
<evidence type="ECO:0000313" key="5">
    <source>
        <dbReference type="Proteomes" id="UP000181870"/>
    </source>
</evidence>
<dbReference type="PANTHER" id="PTHR10963:SF55">
    <property type="entry name" value="GLYCOSIDE HYDROLASE FAMILY 16 PROTEIN"/>
    <property type="match status" value="1"/>
</dbReference>
<dbReference type="CDD" id="cd08023">
    <property type="entry name" value="GH16_laminarinase_like"/>
    <property type="match status" value="1"/>
</dbReference>
<reference evidence="4 5" key="1">
    <citation type="submission" date="2016-10" db="EMBL/GenBank/DDBJ databases">
        <authorList>
            <person name="de Groot N.N."/>
        </authorList>
    </citation>
    <scope>NUCLEOTIDE SEQUENCE [LARGE SCALE GENOMIC DNA]</scope>
    <source>
        <strain evidence="4 5">NLAE-zl-C57</strain>
    </source>
</reference>
<dbReference type="InterPro" id="IPR035986">
    <property type="entry name" value="PKD_dom_sf"/>
</dbReference>
<name>A0A1G8BN10_BACOV</name>
<dbReference type="Proteomes" id="UP000181870">
    <property type="component" value="Unassembled WGS sequence"/>
</dbReference>
<dbReference type="Pfam" id="PF00722">
    <property type="entry name" value="Glyco_hydro_16"/>
    <property type="match status" value="1"/>
</dbReference>
<dbReference type="AlphaFoldDB" id="A0A1G8BN10"/>
<gene>
    <name evidence="4" type="ORF">SAMN05192582_100498</name>
</gene>
<dbReference type="InterPro" id="IPR013320">
    <property type="entry name" value="ConA-like_dom_sf"/>
</dbReference>
<dbReference type="GO" id="GO:0005975">
    <property type="term" value="P:carbohydrate metabolic process"/>
    <property type="evidence" value="ECO:0007669"/>
    <property type="project" value="InterPro"/>
</dbReference>
<dbReference type="GO" id="GO:0004553">
    <property type="term" value="F:hydrolase activity, hydrolyzing O-glycosyl compounds"/>
    <property type="evidence" value="ECO:0007669"/>
    <property type="project" value="InterPro"/>
</dbReference>
<feature type="chain" id="PRO_5010165191" evidence="2">
    <location>
        <begin position="23"/>
        <end position="357"/>
    </location>
</feature>
<dbReference type="RefSeq" id="WP_074635951.1">
    <property type="nucleotide sequence ID" value="NZ_FNDO01000004.1"/>
</dbReference>
<keyword evidence="2" id="KW-0732">Signal</keyword>
<dbReference type="SUPFAM" id="SSF49299">
    <property type="entry name" value="PKD domain"/>
    <property type="match status" value="1"/>
</dbReference>
<feature type="signal peptide" evidence="2">
    <location>
        <begin position="1"/>
        <end position="22"/>
    </location>
</feature>
<dbReference type="Gene3D" id="2.60.40.10">
    <property type="entry name" value="Immunoglobulins"/>
    <property type="match status" value="1"/>
</dbReference>
<evidence type="ECO:0000313" key="4">
    <source>
        <dbReference type="EMBL" id="SDH34438.1"/>
    </source>
</evidence>
<feature type="domain" description="GH16" evidence="3">
    <location>
        <begin position="89"/>
        <end position="357"/>
    </location>
</feature>
<dbReference type="EMBL" id="FNDO01000004">
    <property type="protein sequence ID" value="SDH34438.1"/>
    <property type="molecule type" value="Genomic_DNA"/>
</dbReference>